<dbReference type="STRING" id="144512.A0A0V0TB51"/>
<evidence type="ECO:0000313" key="2">
    <source>
        <dbReference type="EMBL" id="KRX36221.1"/>
    </source>
</evidence>
<dbReference type="AlphaFoldDB" id="A0A0V0TB51"/>
<keyword evidence="1" id="KW-0175">Coiled coil</keyword>
<protein>
    <submittedName>
        <fullName evidence="2">SCAN domain-containing protein 3</fullName>
    </submittedName>
</protein>
<evidence type="ECO:0000256" key="1">
    <source>
        <dbReference type="SAM" id="Coils"/>
    </source>
</evidence>
<sequence length="399" mass="44162">MGEGDGRNEAEFSPPFLTGRLNLVYRTPFRQNTALFYEATGVKGGRQCGERSSAVCIGVEIRRAPPGLLNVLKLIPGRENERVAVGTANIKFPRILAASIHTPSNPLHLVFVRHSPSLSRGFLEMKDCVKSALKSLSDVDNFVSETELTLISDIVNALVNALGRKDCSLATAETVLEFLLQNLKEQRSDIAKKLFNAMKNRTEERRNASLCGLCVTLIILQDTFLFQEETKDSDDSDSGNSDPDISKSIADQLDALIRRRKYSKCDLMDSCHGKDIMKIIKNEMAVFEAVGQRPKTLQKLYDALITVPPTSCETERSFSAVGLFVGLLATDGAPAMVGRYRGFATLLEETVWDVRAVHCVLHRHHLVAKNLNGELHATLKVCIKAVNKIKEFPTICNLM</sequence>
<dbReference type="PANTHER" id="PTHR45913:SF22">
    <property type="entry name" value="SCAN BOX DOMAIN-CONTAINING PROTEIN"/>
    <property type="match status" value="1"/>
</dbReference>
<gene>
    <name evidence="2" type="primary">SCAND3</name>
    <name evidence="2" type="ORF">T05_2886</name>
</gene>
<comment type="caution">
    <text evidence="2">The sequence shown here is derived from an EMBL/GenBank/DDBJ whole genome shotgun (WGS) entry which is preliminary data.</text>
</comment>
<organism evidence="2 3">
    <name type="scientific">Trichinella murrelli</name>
    <dbReference type="NCBI Taxonomy" id="144512"/>
    <lineage>
        <taxon>Eukaryota</taxon>
        <taxon>Metazoa</taxon>
        <taxon>Ecdysozoa</taxon>
        <taxon>Nematoda</taxon>
        <taxon>Enoplea</taxon>
        <taxon>Dorylaimia</taxon>
        <taxon>Trichinellida</taxon>
        <taxon>Trichinellidae</taxon>
        <taxon>Trichinella</taxon>
    </lineage>
</organism>
<dbReference type="PANTHER" id="PTHR45913">
    <property type="entry name" value="EPM2A-INTERACTING PROTEIN 1"/>
    <property type="match status" value="1"/>
</dbReference>
<dbReference type="EMBL" id="JYDJ01000379">
    <property type="protein sequence ID" value="KRX36221.1"/>
    <property type="molecule type" value="Genomic_DNA"/>
</dbReference>
<accession>A0A0V0TB51</accession>
<keyword evidence="3" id="KW-1185">Reference proteome</keyword>
<name>A0A0V0TB51_9BILA</name>
<proteinExistence type="predicted"/>
<reference evidence="2 3" key="1">
    <citation type="submission" date="2015-01" db="EMBL/GenBank/DDBJ databases">
        <title>Evolution of Trichinella species and genotypes.</title>
        <authorList>
            <person name="Korhonen P.K."/>
            <person name="Edoardo P."/>
            <person name="Giuseppe L.R."/>
            <person name="Gasser R.B."/>
        </authorList>
    </citation>
    <scope>NUCLEOTIDE SEQUENCE [LARGE SCALE GENOMIC DNA]</scope>
    <source>
        <strain evidence="2">ISS417</strain>
    </source>
</reference>
<feature type="coiled-coil region" evidence="1">
    <location>
        <begin position="169"/>
        <end position="200"/>
    </location>
</feature>
<dbReference type="Proteomes" id="UP000055048">
    <property type="component" value="Unassembled WGS sequence"/>
</dbReference>
<evidence type="ECO:0000313" key="3">
    <source>
        <dbReference type="Proteomes" id="UP000055048"/>
    </source>
</evidence>